<dbReference type="PROSITE" id="PS52004">
    <property type="entry name" value="KS3_2"/>
    <property type="match status" value="1"/>
</dbReference>
<sequence length="2632" mass="286096">MQVSLAVFGPQSRAPTPSYLRSIQTFVANHHVLKCIRKDISSLHQVWRLITEKNAEIAALPQGPRYIGFLTQWLLDGTSEEAASTSSGIVALPRLAIIQFAQYFQFIESKSMSHAEFICQLRDSGGSMQGYCGGLVAAIALACATDEQELAQSICTAIRLAFAIGLYAELGDDSQLPGITTMVVRLKWEGQAEELVRMFPRTYVSAVTDPKSVSIVGTAVELASMQTYVKEQGLLVQPMDIRGKTHNPENVDLAVELSTLCRESALINLGLPDRLQVSIRSNRDGALLTQGSLSQEIVDTVLASRCEWFQLLINVAADLKRTKVESHAIVSFGIGDCVPLMPFNKAGVQMTKTDWSAKEQTSSSQPAMVTALPNSCINHQDAIAIVGASCRFPGANNMDELWDIISTGQDRHEELKPERFDLYNSHRSLQSENFTRNRKFYGNFIEGVDRFDNAFFGTNSREMTNMDPQQRMLLELSYEAMESSGYTRSHVRSRGDNIGCFIGASFVEYLDNTNAHPPTAYTSTGTIRAFLCGRLSYHFGWSGPAEVIDTACSSSLVAINRAVKAIRGGECAVALTGGINLITGANNFQDLAKAGFLSPTGQCKPFDKDADGYCRAEGAGLVVLKTLQQAQADGDRIMAVIAGAATNQGGLSSGITVPDPNAQMRLYRAVLDQAALTPEQVTYVEAHGTGTQAGDPLEISSLVSVFGSDSRSEEIYIGSIKGNIGHCETAAGVAGLLKVVSMLEHKAIPPQASHKVWNPKIPDPSRHRMTLSKSLKTWDAPVRAAMINSYGAAGSNAAVLCCEAPEQPRPDRHSLRESRHVKQPIILSAASVSSLRSYQNLLAKYIAKRTPQPNIEEIAYTLSERRQRHKNFIVFEASNTAELIEMLLGDVKGQTPALEREISPRKPLVLVFGGQSKQTIGLCKDIYERFITFRTHVNRCDTILQQLGYPSILPAIFQTGSNITDMVVLQTGFVAVQYAAAATWVDASLQIDAVIGHSLGELTALAISGKLSIHDCLQLVGARAALMKKHWGRDNGAMLAVFASRQAVEDALASVQSSSSNEKKSTMVIACYNSETSQVVSGDSASVARLESHLCSPTVPGQQPLKFLRVDTSHGFHSCLVDPILEELDQVSSSLEWRTATIPIEVCSPDPSPGRGAALAPYSPSSHARNPVFFADAVHRLEQRLGRCVWLEAGIDTPIVSMTKRAVSQLDGHSFHAVSTKGVDVPINVIPHAVCHVWSCSADVTHWSFLQADSPPNAVWLPPYAFDHTVAWLDNIDRAAELQRKLNKCGAQAPIHSEAACPERRNMVTLLHAADKPEMKRFRVSFEGERLRKIVLGHAVRNRPLCPASVYLECVTMALDLVTGHENLGQSSLEFKDLDIQAPLGVAAANVELVLHDLTANCQWEFSVMSRHPERPGRTTLHAKGRVTMSPEESNLDATARLASRQMKTVEASEAAERMLSRRAYQLFSRVVNYETFLEGIASVTLNGNEAVATIAISASQPGVEDSTVVRTCDAVTLDNFIQVVGLLMNTSDGVGKSEVMVCTGVKCSTIVKGCNMTDCRSWKVYASYTPTSASQAMGDVFAWSEDGSIAATLTGCRFAKLDMVRLEKLLDPVNCIVSSNQGDSTESFVPEKSEISCPKASGLADPRRDITPPETPPLSMESSLRQILETYTGFPAASMVDDAVIADLGLDSLAATELASELQTANGNAIDCNELLSMTIHQLDQKLGHVASKLLADFPRTASHIPGGPDKAVYTPTKTDDERISGSALILAKKLTELLFETTGISSSSIKPQATLEALGVDSLALAEILSALGGIGPIEVNTDGINLKSKVEDLLHAIGATADAGGAVDRDIEHAAQPKSSLLLPPTHNGAIFEHKSTTHDANEPWTKRNPLTAFRACEEQFENVASSHGFQNYWNKVGPDQDNLVLAYVLEAFQNLGVDVASLAHGECVPSIAHHAKHTKVVRRLWELLQKHGIVRQGSGGSRDWVRDIQSAPALSSTQLNEQFIRNYPPYAIEARLLALTGPNLAQCLKGDVDPIKLLFGTSSSNRILEEYYSHSPMLSTLTSQLVTFIMGCLETPSHYTSRAETLKILEIGAGTGGTTAELAEKLAAAGVPVEYKFSDVSSIMVCRARNRFATKYGWMSFERLDLEQPPPAHLEGRFDFVIGTNCVHATRDHAATVRRIRQMLNQDGFMVLSEVTRIVDWYDLVFGLLDGWWLANGGNSYPLQPAETWMAAFRKAGFASGMFSQGASDDANTQKLLVGCNREIAGLSGGGFTHSHIITSETPSPRLEKKTVVYKEVDGVQIEADIFLPAVAPAQPMAIALMIHGGGHMTLSRRAVRPAQTAFLAVNGVLPVSLDYRLCPEINIIDGAMEDVRDAVTWARLTLPLIAANKNISLDTERIVVIGWSTGGHLAMSTAWTVEAAGEMPPKAILSFYAPTNFLAKDVFPPHQIPTPVLPSRRMSREDILRTAVSANPITNYDMHGQEDLELGWVKSGDSRSELLLSLFESGSREFGLSLMLNGSPGGHKTVGELVASPPSLERQAAICPTARLRMGQYKVPTFIIHGELDDIALFESAANLYDEMKQQGTPSGFLAVDHGGHLHDLHLKVGMPQWDRYIVPGYQFLFDMLKK</sequence>
<comment type="pathway">
    <text evidence="1">Secondary metabolite biosynthesis; terpenoid biosynthesis.</text>
</comment>
<dbReference type="SUPFAM" id="SSF53335">
    <property type="entry name" value="S-adenosyl-L-methionine-dependent methyltransferases"/>
    <property type="match status" value="1"/>
</dbReference>
<dbReference type="GO" id="GO:0044550">
    <property type="term" value="P:secondary metabolite biosynthetic process"/>
    <property type="evidence" value="ECO:0007669"/>
    <property type="project" value="UniProtKB-ARBA"/>
</dbReference>
<proteinExistence type="predicted"/>
<dbReference type="SMART" id="SM00827">
    <property type="entry name" value="PKS_AT"/>
    <property type="match status" value="1"/>
</dbReference>
<feature type="domain" description="Ketosynthase family 3 (KS3)" evidence="10">
    <location>
        <begin position="380"/>
        <end position="803"/>
    </location>
</feature>
<dbReference type="Gene3D" id="3.30.70.3290">
    <property type="match status" value="1"/>
</dbReference>
<dbReference type="GO" id="GO:0008168">
    <property type="term" value="F:methyltransferase activity"/>
    <property type="evidence" value="ECO:0007669"/>
    <property type="project" value="UniProtKB-KW"/>
</dbReference>
<evidence type="ECO:0000256" key="1">
    <source>
        <dbReference type="ARBA" id="ARBA00004721"/>
    </source>
</evidence>
<dbReference type="GO" id="GO:0016787">
    <property type="term" value="F:hydrolase activity"/>
    <property type="evidence" value="ECO:0007669"/>
    <property type="project" value="InterPro"/>
</dbReference>
<dbReference type="GO" id="GO:0032259">
    <property type="term" value="P:methylation"/>
    <property type="evidence" value="ECO:0007669"/>
    <property type="project" value="UniProtKB-KW"/>
</dbReference>
<dbReference type="InterPro" id="IPR014031">
    <property type="entry name" value="Ketoacyl_synth_C"/>
</dbReference>
<name>A0A0D9NLC1_METAN</name>
<protein>
    <submittedName>
        <fullName evidence="12">Uncharacterized protein</fullName>
    </submittedName>
</protein>
<dbReference type="SUPFAM" id="SSF52151">
    <property type="entry name" value="FabD/lysophospholipase-like"/>
    <property type="match status" value="1"/>
</dbReference>
<dbReference type="InterPro" id="IPR032088">
    <property type="entry name" value="SAT"/>
</dbReference>
<dbReference type="Gene3D" id="1.10.1200.10">
    <property type="entry name" value="ACP-like"/>
    <property type="match status" value="2"/>
</dbReference>
<evidence type="ECO:0000256" key="2">
    <source>
        <dbReference type="ARBA" id="ARBA00022450"/>
    </source>
</evidence>
<dbReference type="Gene3D" id="3.40.50.1820">
    <property type="entry name" value="alpha/beta hydrolase"/>
    <property type="match status" value="1"/>
</dbReference>
<dbReference type="PROSITE" id="PS00012">
    <property type="entry name" value="PHOSPHOPANTETHEINE"/>
    <property type="match status" value="2"/>
</dbReference>
<keyword evidence="2" id="KW-0596">Phosphopantetheine</keyword>
<feature type="region of interest" description="Disordered" evidence="8">
    <location>
        <begin position="1637"/>
        <end position="1662"/>
    </location>
</feature>
<dbReference type="PROSITE" id="PS52019">
    <property type="entry name" value="PKS_MFAS_DH"/>
    <property type="match status" value="1"/>
</dbReference>
<dbReference type="SUPFAM" id="SSF47336">
    <property type="entry name" value="ACP-like"/>
    <property type="match status" value="2"/>
</dbReference>
<feature type="domain" description="PKS/mFAS DH" evidence="11">
    <location>
        <begin position="1305"/>
        <end position="1608"/>
    </location>
</feature>
<evidence type="ECO:0000256" key="4">
    <source>
        <dbReference type="ARBA" id="ARBA00022603"/>
    </source>
</evidence>
<dbReference type="InterPro" id="IPR016035">
    <property type="entry name" value="Acyl_Trfase/lysoPLipase"/>
</dbReference>
<dbReference type="Pfam" id="PF14765">
    <property type="entry name" value="PS-DH"/>
    <property type="match status" value="1"/>
</dbReference>
<dbReference type="Pfam" id="PF08242">
    <property type="entry name" value="Methyltransf_12"/>
    <property type="match status" value="1"/>
</dbReference>
<keyword evidence="13" id="KW-1185">Reference proteome</keyword>
<feature type="region of interest" description="N-terminal hotdog fold" evidence="7">
    <location>
        <begin position="1305"/>
        <end position="1434"/>
    </location>
</feature>
<dbReference type="CDD" id="cd02440">
    <property type="entry name" value="AdoMet_MTases"/>
    <property type="match status" value="1"/>
</dbReference>
<dbReference type="Pfam" id="PF00550">
    <property type="entry name" value="PP-binding"/>
    <property type="match status" value="2"/>
</dbReference>
<dbReference type="InterPro" id="IPR041068">
    <property type="entry name" value="HTH_51"/>
</dbReference>
<dbReference type="GO" id="GO:0004312">
    <property type="term" value="F:fatty acid synthase activity"/>
    <property type="evidence" value="ECO:0007669"/>
    <property type="project" value="TreeGrafter"/>
</dbReference>
<dbReference type="EMBL" id="KE384754">
    <property type="protein sequence ID" value="KJK74887.1"/>
    <property type="molecule type" value="Genomic_DNA"/>
</dbReference>
<evidence type="ECO:0000256" key="8">
    <source>
        <dbReference type="SAM" id="MobiDB-lite"/>
    </source>
</evidence>
<evidence type="ECO:0000313" key="13">
    <source>
        <dbReference type="Proteomes" id="UP000054544"/>
    </source>
</evidence>
<dbReference type="Gene3D" id="3.40.47.10">
    <property type="match status" value="1"/>
</dbReference>
<organism evidence="12 13">
    <name type="scientific">Metarhizium anisopliae BRIP 53293</name>
    <dbReference type="NCBI Taxonomy" id="1291518"/>
    <lineage>
        <taxon>Eukaryota</taxon>
        <taxon>Fungi</taxon>
        <taxon>Dikarya</taxon>
        <taxon>Ascomycota</taxon>
        <taxon>Pezizomycotina</taxon>
        <taxon>Sordariomycetes</taxon>
        <taxon>Hypocreomycetidae</taxon>
        <taxon>Hypocreales</taxon>
        <taxon>Clavicipitaceae</taxon>
        <taxon>Metarhizium</taxon>
    </lineage>
</organism>
<dbReference type="InterPro" id="IPR042104">
    <property type="entry name" value="PKS_dehydratase_sf"/>
</dbReference>
<dbReference type="Pfam" id="PF18558">
    <property type="entry name" value="HTH_51"/>
    <property type="match status" value="1"/>
</dbReference>
<keyword evidence="6" id="KW-0511">Multifunctional enzyme</keyword>
<gene>
    <name evidence="12" type="ORF">H634G_09931</name>
</gene>
<dbReference type="InterPro" id="IPR009081">
    <property type="entry name" value="PP-bd_ACP"/>
</dbReference>
<feature type="active site" description="Proton acceptor; for dehydratase activity" evidence="7">
    <location>
        <position position="1338"/>
    </location>
</feature>
<dbReference type="InterPro" id="IPR020807">
    <property type="entry name" value="PKS_DH"/>
</dbReference>
<dbReference type="Pfam" id="PF00109">
    <property type="entry name" value="ketoacyl-synt"/>
    <property type="match status" value="1"/>
</dbReference>
<dbReference type="PROSITE" id="PS50075">
    <property type="entry name" value="CARRIER"/>
    <property type="match status" value="1"/>
</dbReference>
<keyword evidence="4" id="KW-0489">Methyltransferase</keyword>
<evidence type="ECO:0000259" key="10">
    <source>
        <dbReference type="PROSITE" id="PS52004"/>
    </source>
</evidence>
<accession>A0A0D9NLC1</accession>
<dbReference type="InterPro" id="IPR013217">
    <property type="entry name" value="Methyltransf_12"/>
</dbReference>
<dbReference type="Pfam" id="PF16073">
    <property type="entry name" value="SAT"/>
    <property type="match status" value="1"/>
</dbReference>
<dbReference type="InterPro" id="IPR029063">
    <property type="entry name" value="SAM-dependent_MTases_sf"/>
</dbReference>
<keyword evidence="5" id="KW-0808">Transferase</keyword>
<dbReference type="GO" id="GO:0006633">
    <property type="term" value="P:fatty acid biosynthetic process"/>
    <property type="evidence" value="ECO:0007669"/>
    <property type="project" value="InterPro"/>
</dbReference>
<feature type="active site" description="Proton donor; for dehydratase activity" evidence="7">
    <location>
        <position position="1519"/>
    </location>
</feature>
<dbReference type="PANTHER" id="PTHR43775">
    <property type="entry name" value="FATTY ACID SYNTHASE"/>
    <property type="match status" value="1"/>
</dbReference>
<dbReference type="InterPro" id="IPR014030">
    <property type="entry name" value="Ketoacyl_synth_N"/>
</dbReference>
<dbReference type="InterPro" id="IPR001227">
    <property type="entry name" value="Ac_transferase_dom_sf"/>
</dbReference>
<dbReference type="PANTHER" id="PTHR43775:SF21">
    <property type="entry name" value="NON-REDUCING POLYKETIDE SYNTHASE AUSA-RELATED"/>
    <property type="match status" value="1"/>
</dbReference>
<evidence type="ECO:0000256" key="5">
    <source>
        <dbReference type="ARBA" id="ARBA00022679"/>
    </source>
</evidence>
<dbReference type="Pfam" id="PF00698">
    <property type="entry name" value="Acyl_transf_1"/>
    <property type="match status" value="1"/>
</dbReference>
<dbReference type="InterPro" id="IPR014043">
    <property type="entry name" value="Acyl_transferase_dom"/>
</dbReference>
<dbReference type="SMART" id="SM00826">
    <property type="entry name" value="PKS_DH"/>
    <property type="match status" value="1"/>
</dbReference>
<dbReference type="Gene3D" id="3.40.50.150">
    <property type="entry name" value="Vaccinia Virus protein VP39"/>
    <property type="match status" value="1"/>
</dbReference>
<dbReference type="Gene3D" id="3.10.129.110">
    <property type="entry name" value="Polyketide synthase dehydratase"/>
    <property type="match status" value="1"/>
</dbReference>
<dbReference type="InterPro" id="IPR036736">
    <property type="entry name" value="ACP-like_sf"/>
</dbReference>
<dbReference type="Pfam" id="PF02801">
    <property type="entry name" value="Ketoacyl-synt_C"/>
    <property type="match status" value="1"/>
</dbReference>
<dbReference type="GO" id="GO:0004315">
    <property type="term" value="F:3-oxoacyl-[acyl-carrier-protein] synthase activity"/>
    <property type="evidence" value="ECO:0007669"/>
    <property type="project" value="InterPro"/>
</dbReference>
<dbReference type="InterPro" id="IPR018201">
    <property type="entry name" value="Ketoacyl_synth_AS"/>
</dbReference>
<feature type="region of interest" description="C-terminal hotdog fold" evidence="7">
    <location>
        <begin position="1455"/>
        <end position="1608"/>
    </location>
</feature>
<evidence type="ECO:0000313" key="12">
    <source>
        <dbReference type="EMBL" id="KJK74887.1"/>
    </source>
</evidence>
<dbReference type="InterPro" id="IPR020841">
    <property type="entry name" value="PKS_Beta-ketoAc_synthase_dom"/>
</dbReference>
<dbReference type="PROSITE" id="PS00606">
    <property type="entry name" value="KS3_1"/>
    <property type="match status" value="1"/>
</dbReference>
<dbReference type="InterPro" id="IPR013094">
    <property type="entry name" value="AB_hydrolase_3"/>
</dbReference>
<evidence type="ECO:0000256" key="7">
    <source>
        <dbReference type="PROSITE-ProRule" id="PRU01363"/>
    </source>
</evidence>
<dbReference type="InterPro" id="IPR016039">
    <property type="entry name" value="Thiolase-like"/>
</dbReference>
<evidence type="ECO:0000256" key="3">
    <source>
        <dbReference type="ARBA" id="ARBA00022553"/>
    </source>
</evidence>
<dbReference type="InterPro" id="IPR006162">
    <property type="entry name" value="Ppantetheine_attach_site"/>
</dbReference>
<dbReference type="CDD" id="cd00833">
    <property type="entry name" value="PKS"/>
    <property type="match status" value="1"/>
</dbReference>
<dbReference type="SUPFAM" id="SSF55048">
    <property type="entry name" value="Probable ACP-binding domain of malonyl-CoA ACP transacylase"/>
    <property type="match status" value="1"/>
</dbReference>
<dbReference type="InterPro" id="IPR049900">
    <property type="entry name" value="PKS_mFAS_DH"/>
</dbReference>
<dbReference type="STRING" id="1291518.A0A0D9NLC1"/>
<dbReference type="SMART" id="SM00825">
    <property type="entry name" value="PKS_KS"/>
    <property type="match status" value="1"/>
</dbReference>
<reference evidence="13" key="1">
    <citation type="journal article" date="2014" name="BMC Genomics">
        <title>The genome sequence of the biocontrol fungus Metarhizium anisopliae and comparative genomics of Metarhizium species.</title>
        <authorList>
            <person name="Pattemore J.A."/>
            <person name="Hane J.K."/>
            <person name="Williams A.H."/>
            <person name="Wilson B.A."/>
            <person name="Stodart B.J."/>
            <person name="Ash G.J."/>
        </authorList>
    </citation>
    <scope>NUCLEOTIDE SEQUENCE [LARGE SCALE GENOMIC DNA]</scope>
    <source>
        <strain evidence="13">BRIP 53293</strain>
    </source>
</reference>
<evidence type="ECO:0000256" key="6">
    <source>
        <dbReference type="ARBA" id="ARBA00023268"/>
    </source>
</evidence>
<dbReference type="InterPro" id="IPR016036">
    <property type="entry name" value="Malonyl_transacylase_ACP-bd"/>
</dbReference>
<dbReference type="InterPro" id="IPR049551">
    <property type="entry name" value="PKS_DH_C"/>
</dbReference>
<dbReference type="Gene3D" id="3.40.366.10">
    <property type="entry name" value="Malonyl-Coenzyme A Acyl Carrier Protein, domain 2"/>
    <property type="match status" value="2"/>
</dbReference>
<dbReference type="SUPFAM" id="SSF53474">
    <property type="entry name" value="alpha/beta-Hydrolases"/>
    <property type="match status" value="1"/>
</dbReference>
<feature type="domain" description="Carrier" evidence="9">
    <location>
        <begin position="1656"/>
        <end position="1735"/>
    </location>
</feature>
<evidence type="ECO:0000259" key="11">
    <source>
        <dbReference type="PROSITE" id="PS52019"/>
    </source>
</evidence>
<evidence type="ECO:0000259" key="9">
    <source>
        <dbReference type="PROSITE" id="PS50075"/>
    </source>
</evidence>
<dbReference type="InterPro" id="IPR029058">
    <property type="entry name" value="AB_hydrolase_fold"/>
</dbReference>
<dbReference type="InterPro" id="IPR050091">
    <property type="entry name" value="PKS_NRPS_Biosynth_Enz"/>
</dbReference>
<dbReference type="Proteomes" id="UP000054544">
    <property type="component" value="Unassembled WGS sequence"/>
</dbReference>
<dbReference type="Pfam" id="PF07859">
    <property type="entry name" value="Abhydrolase_3"/>
    <property type="match status" value="1"/>
</dbReference>
<keyword evidence="3" id="KW-0597">Phosphoprotein</keyword>
<dbReference type="SUPFAM" id="SSF53901">
    <property type="entry name" value="Thiolase-like"/>
    <property type="match status" value="1"/>
</dbReference>